<dbReference type="KEGG" id="mng:MNEG_16349"/>
<feature type="non-terminal residue" evidence="1">
    <location>
        <position position="1"/>
    </location>
</feature>
<dbReference type="RefSeq" id="XP_013890636.1">
    <property type="nucleotide sequence ID" value="XM_014035182.1"/>
</dbReference>
<keyword evidence="2" id="KW-1185">Reference proteome</keyword>
<dbReference type="GeneID" id="25734099"/>
<dbReference type="EMBL" id="KK106479">
    <property type="protein sequence ID" value="KIY91616.1"/>
    <property type="molecule type" value="Genomic_DNA"/>
</dbReference>
<accession>A0A0D2LNR2</accession>
<evidence type="ECO:0000313" key="1">
    <source>
        <dbReference type="EMBL" id="KIY91616.1"/>
    </source>
</evidence>
<name>A0A0D2LNR2_9CHLO</name>
<proteinExistence type="predicted"/>
<dbReference type="AlphaFoldDB" id="A0A0D2LNR2"/>
<gene>
    <name evidence="1" type="ORF">MNEG_16349</name>
</gene>
<reference evidence="1 2" key="1">
    <citation type="journal article" date="2013" name="BMC Genomics">
        <title>Reconstruction of the lipid metabolism for the microalga Monoraphidium neglectum from its genome sequence reveals characteristics suitable for biofuel production.</title>
        <authorList>
            <person name="Bogen C."/>
            <person name="Al-Dilaimi A."/>
            <person name="Albersmeier A."/>
            <person name="Wichmann J."/>
            <person name="Grundmann M."/>
            <person name="Rupp O."/>
            <person name="Lauersen K.J."/>
            <person name="Blifernez-Klassen O."/>
            <person name="Kalinowski J."/>
            <person name="Goesmann A."/>
            <person name="Mussgnug J.H."/>
            <person name="Kruse O."/>
        </authorList>
    </citation>
    <scope>NUCLEOTIDE SEQUENCE [LARGE SCALE GENOMIC DNA]</scope>
    <source>
        <strain evidence="1 2">SAG 48.87</strain>
    </source>
</reference>
<dbReference type="Proteomes" id="UP000054498">
    <property type="component" value="Unassembled WGS sequence"/>
</dbReference>
<protein>
    <submittedName>
        <fullName evidence="1">Uncharacterized protein</fullName>
    </submittedName>
</protein>
<sequence length="121" mass="13440">AKCELLKYDWYMRVDDSWKESWQSIVCAQDRIEKLRGACRRLRARELGEAPRKRRRRAAAGLEAWEARLVHVRAWHGTGGVGDGAVLTAAAAALAERAGGYLIADPRGPDQLTVLIGSTRL</sequence>
<organism evidence="1 2">
    <name type="scientific">Monoraphidium neglectum</name>
    <dbReference type="NCBI Taxonomy" id="145388"/>
    <lineage>
        <taxon>Eukaryota</taxon>
        <taxon>Viridiplantae</taxon>
        <taxon>Chlorophyta</taxon>
        <taxon>core chlorophytes</taxon>
        <taxon>Chlorophyceae</taxon>
        <taxon>CS clade</taxon>
        <taxon>Sphaeropleales</taxon>
        <taxon>Selenastraceae</taxon>
        <taxon>Monoraphidium</taxon>
    </lineage>
</organism>
<evidence type="ECO:0000313" key="2">
    <source>
        <dbReference type="Proteomes" id="UP000054498"/>
    </source>
</evidence>